<feature type="domain" description="Potassium channel" evidence="11">
    <location>
        <begin position="356"/>
        <end position="429"/>
    </location>
</feature>
<evidence type="ECO:0000256" key="9">
    <source>
        <dbReference type="SAM" id="MobiDB-lite"/>
    </source>
</evidence>
<proteinExistence type="inferred from homology"/>
<dbReference type="InterPro" id="IPR003280">
    <property type="entry name" value="2pore_dom_K_chnl"/>
</dbReference>
<evidence type="ECO:0000256" key="10">
    <source>
        <dbReference type="SAM" id="Phobius"/>
    </source>
</evidence>
<keyword evidence="4 10" id="KW-1133">Transmembrane helix</keyword>
<evidence type="ECO:0000256" key="4">
    <source>
        <dbReference type="ARBA" id="ARBA00022989"/>
    </source>
</evidence>
<evidence type="ECO:0000256" key="5">
    <source>
        <dbReference type="ARBA" id="ARBA00023065"/>
    </source>
</evidence>
<feature type="transmembrane region" description="Helical" evidence="10">
    <location>
        <begin position="346"/>
        <end position="368"/>
    </location>
</feature>
<feature type="transmembrane region" description="Helical" evidence="10">
    <location>
        <begin position="403"/>
        <end position="425"/>
    </location>
</feature>
<keyword evidence="7 8" id="KW-0407">Ion channel</keyword>
<evidence type="ECO:0000256" key="8">
    <source>
        <dbReference type="RuleBase" id="RU003857"/>
    </source>
</evidence>
<evidence type="ECO:0000313" key="13">
    <source>
        <dbReference type="Proteomes" id="UP001652680"/>
    </source>
</evidence>
<organism evidence="12 13">
    <name type="scientific">Drosophila rhopaloa</name>
    <name type="common">Fruit fly</name>
    <dbReference type="NCBI Taxonomy" id="1041015"/>
    <lineage>
        <taxon>Eukaryota</taxon>
        <taxon>Metazoa</taxon>
        <taxon>Ecdysozoa</taxon>
        <taxon>Arthropoda</taxon>
        <taxon>Hexapoda</taxon>
        <taxon>Insecta</taxon>
        <taxon>Pterygota</taxon>
        <taxon>Neoptera</taxon>
        <taxon>Endopterygota</taxon>
        <taxon>Diptera</taxon>
        <taxon>Brachycera</taxon>
        <taxon>Muscomorpha</taxon>
        <taxon>Ephydroidea</taxon>
        <taxon>Drosophilidae</taxon>
        <taxon>Drosophila</taxon>
        <taxon>Sophophora</taxon>
    </lineage>
</organism>
<reference evidence="12" key="2">
    <citation type="submission" date="2025-05" db="UniProtKB">
        <authorList>
            <consortium name="EnsemblMetazoa"/>
        </authorList>
    </citation>
    <scope>IDENTIFICATION</scope>
</reference>
<feature type="transmembrane region" description="Helical" evidence="10">
    <location>
        <begin position="105"/>
        <end position="126"/>
    </location>
</feature>
<evidence type="ECO:0000256" key="1">
    <source>
        <dbReference type="ARBA" id="ARBA00004141"/>
    </source>
</evidence>
<feature type="transmembrane region" description="Helical" evidence="10">
    <location>
        <begin position="231"/>
        <end position="249"/>
    </location>
</feature>
<dbReference type="PANTHER" id="PTHR11003:SF335">
    <property type="entry name" value="POTASSIUM CHANNEL DOMAIN-CONTAINING PROTEIN"/>
    <property type="match status" value="1"/>
</dbReference>
<dbReference type="PANTHER" id="PTHR11003">
    <property type="entry name" value="POTASSIUM CHANNEL, SUBFAMILY K"/>
    <property type="match status" value="1"/>
</dbReference>
<dbReference type="SUPFAM" id="SSF81324">
    <property type="entry name" value="Voltage-gated potassium channels"/>
    <property type="match status" value="2"/>
</dbReference>
<dbReference type="Pfam" id="PF07885">
    <property type="entry name" value="Ion_trans_2"/>
    <property type="match status" value="2"/>
</dbReference>
<dbReference type="Proteomes" id="UP001652680">
    <property type="component" value="Unassembled WGS sequence"/>
</dbReference>
<keyword evidence="2 8" id="KW-0813">Transport</keyword>
<dbReference type="GeneID" id="108041707"/>
<protein>
    <recommendedName>
        <fullName evidence="11">Potassium channel domain-containing protein</fullName>
    </recommendedName>
</protein>
<evidence type="ECO:0000256" key="7">
    <source>
        <dbReference type="ARBA" id="ARBA00023303"/>
    </source>
</evidence>
<feature type="domain" description="Potassium channel" evidence="11">
    <location>
        <begin position="193"/>
        <end position="253"/>
    </location>
</feature>
<dbReference type="InterPro" id="IPR013099">
    <property type="entry name" value="K_chnl_dom"/>
</dbReference>
<feature type="transmembrane region" description="Helical" evidence="10">
    <location>
        <begin position="198"/>
        <end position="219"/>
    </location>
</feature>
<evidence type="ECO:0000256" key="3">
    <source>
        <dbReference type="ARBA" id="ARBA00022692"/>
    </source>
</evidence>
<keyword evidence="6 10" id="KW-0472">Membrane</keyword>
<name>A0ABM5J0P8_DRORH</name>
<evidence type="ECO:0000259" key="11">
    <source>
        <dbReference type="Pfam" id="PF07885"/>
    </source>
</evidence>
<comment type="subcellular location">
    <subcellularLocation>
        <location evidence="1">Membrane</location>
        <topology evidence="1">Multi-pass membrane protein</topology>
    </subcellularLocation>
</comment>
<dbReference type="Gene3D" id="1.10.287.70">
    <property type="match status" value="1"/>
</dbReference>
<sequence>MSEAHIVTPISSTPPNIHDLTGGSAMTQASMPPSAQATYRAQPNSTVTETQDLFWPPKQYPFGYRPWPAGFPDLTKLGMRFDVQFTFGEKFTLGMYRWSRRRFTHLFLIFILALYSLGGALLFKVIEVLLPHDKLELLELKGLQRNFFDEMRQMTKDPQLSGFLEIEFDSQVLRIMKNHSSAVESLLRDGLAEKPKPWSFWESMVYCCTIYTTIGYGYITPKTDLGRSLTIVYAIIGIPMFLIVMADLGKPFTRGVKFPWRYVRRLYYTRTCRRIRRQQQIRDPMIGFSDVYENAIRRQTIFFRKSSETNDEDSQAGAEAGRSLATSDPEKPTSPYPETFEVDDEFNLPVSVASLLVLSYILLGTYGYTLVESEWSTLDAFYYVFISMSTIGFGDLLPGNPFLVMVSMIYLIFGLALTSMFINVVQIKLNDHFKRASAKVGAKIGMNKVSECDEEGGSEMS</sequence>
<dbReference type="RefSeq" id="XP_044312398.1">
    <property type="nucleotide sequence ID" value="XM_044456463.1"/>
</dbReference>
<comment type="similarity">
    <text evidence="8">Belongs to the two pore domain potassium channel (TC 1.A.1.8) family.</text>
</comment>
<accession>A0ABM5J0P8</accession>
<dbReference type="EnsemblMetazoa" id="XM_044456463.1">
    <property type="protein sequence ID" value="XP_044312398.1"/>
    <property type="gene ID" value="LOC108041707"/>
</dbReference>
<reference evidence="13" key="1">
    <citation type="journal article" date="2021" name="Elife">
        <title>Highly contiguous assemblies of 101 drosophilid genomes.</title>
        <authorList>
            <person name="Kim B.Y."/>
            <person name="Wang J.R."/>
            <person name="Miller D.E."/>
            <person name="Barmina O."/>
            <person name="Delaney E."/>
            <person name="Thompson A."/>
            <person name="Comeault A.A."/>
            <person name="Peede D."/>
            <person name="D'Agostino E.R."/>
            <person name="Pelaez J."/>
            <person name="Aguilar J.M."/>
            <person name="Haji D."/>
            <person name="Matsunaga T."/>
            <person name="Armstrong E.E."/>
            <person name="Zych M."/>
            <person name="Ogawa Y."/>
            <person name="Stamenkovic-Radak M."/>
            <person name="Jelic M."/>
            <person name="Veselinovic M.S."/>
            <person name="Tanaskovic M."/>
            <person name="Eric P."/>
            <person name="Gao J.J."/>
            <person name="Katoh T.K."/>
            <person name="Toda M.J."/>
            <person name="Watabe H."/>
            <person name="Watada M."/>
            <person name="Davis J.S."/>
            <person name="Moyle L.C."/>
            <person name="Manoli G."/>
            <person name="Bertolini E."/>
            <person name="Kostal V."/>
            <person name="Hawley R.S."/>
            <person name="Takahashi A."/>
            <person name="Jones C.D."/>
            <person name="Price D.K."/>
            <person name="Whiteman N."/>
            <person name="Kopp A."/>
            <person name="Matute D.R."/>
            <person name="Petrov D.A."/>
        </authorList>
    </citation>
    <scope>NUCLEOTIDE SEQUENCE [LARGE SCALE GENOMIC DNA]</scope>
</reference>
<keyword evidence="13" id="KW-1185">Reference proteome</keyword>
<keyword evidence="3 8" id="KW-0812">Transmembrane</keyword>
<feature type="region of interest" description="Disordered" evidence="9">
    <location>
        <begin position="307"/>
        <end position="338"/>
    </location>
</feature>
<keyword evidence="5 8" id="KW-0406">Ion transport</keyword>
<feature type="transmembrane region" description="Helical" evidence="10">
    <location>
        <begin position="380"/>
        <end position="397"/>
    </location>
</feature>
<dbReference type="PRINTS" id="PR01333">
    <property type="entry name" value="2POREKCHANEL"/>
</dbReference>
<evidence type="ECO:0000256" key="6">
    <source>
        <dbReference type="ARBA" id="ARBA00023136"/>
    </source>
</evidence>
<evidence type="ECO:0000256" key="2">
    <source>
        <dbReference type="ARBA" id="ARBA00022448"/>
    </source>
</evidence>
<evidence type="ECO:0000313" key="12">
    <source>
        <dbReference type="EnsemblMetazoa" id="XP_044312398.1"/>
    </source>
</evidence>